<evidence type="ECO:0000256" key="1">
    <source>
        <dbReference type="SAM" id="Phobius"/>
    </source>
</evidence>
<dbReference type="Pfam" id="PF01755">
    <property type="entry name" value="Glyco_transf_25"/>
    <property type="match status" value="1"/>
</dbReference>
<evidence type="ECO:0000259" key="2">
    <source>
        <dbReference type="Pfam" id="PF01755"/>
    </source>
</evidence>
<feature type="transmembrane region" description="Helical" evidence="1">
    <location>
        <begin position="6"/>
        <end position="25"/>
    </location>
</feature>
<organism evidence="3">
    <name type="scientific">Borely moumouvirus</name>
    <dbReference type="NCBI Taxonomy" id="2712067"/>
    <lineage>
        <taxon>Viruses</taxon>
        <taxon>Varidnaviria</taxon>
        <taxon>Bamfordvirae</taxon>
        <taxon>Nucleocytoviricota</taxon>
        <taxon>Megaviricetes</taxon>
        <taxon>Imitervirales</taxon>
        <taxon>Mimiviridae</taxon>
        <taxon>Megamimivirinae</taxon>
        <taxon>Moumouvirus</taxon>
    </lineage>
</organism>
<dbReference type="GO" id="GO:0016740">
    <property type="term" value="F:transferase activity"/>
    <property type="evidence" value="ECO:0007669"/>
    <property type="project" value="UniProtKB-KW"/>
</dbReference>
<dbReference type="EMBL" id="MN175499">
    <property type="protein sequence ID" value="QID06355.1"/>
    <property type="molecule type" value="Genomic_DNA"/>
</dbReference>
<protein>
    <submittedName>
        <fullName evidence="3">Glycosyltransferase family 25</fullName>
    </submittedName>
</protein>
<accession>A0A6G6ABY0</accession>
<feature type="domain" description="Glycosyl transferase family 25" evidence="2">
    <location>
        <begin position="51"/>
        <end position="204"/>
    </location>
</feature>
<keyword evidence="1" id="KW-0812">Transmembrane</keyword>
<reference evidence="3" key="1">
    <citation type="submission" date="2019-07" db="EMBL/GenBank/DDBJ databases">
        <title>The discovery of a new lineage B mimivirus raises questions about particles surface fibrils.</title>
        <authorList>
            <person name="Silva L.K.S."/>
            <person name="Rodrigues R.A.L."/>
            <person name="Andrade A.C.S.P."/>
            <person name="Hikida H."/>
            <person name="Andreani J."/>
            <person name="Levasseur A."/>
            <person name="La Scola B."/>
            <person name="Abrahao J.S."/>
        </authorList>
    </citation>
    <scope>NUCLEOTIDE SEQUENCE</scope>
    <source>
        <strain evidence="3">B60</strain>
    </source>
</reference>
<dbReference type="InterPro" id="IPR002654">
    <property type="entry name" value="Glyco_trans_25"/>
</dbReference>
<evidence type="ECO:0000313" key="3">
    <source>
        <dbReference type="EMBL" id="QID06355.1"/>
    </source>
</evidence>
<keyword evidence="1" id="KW-1133">Transmembrane helix</keyword>
<proteinExistence type="predicted"/>
<keyword evidence="3" id="KW-0808">Transferase</keyword>
<keyword evidence="1" id="KW-0472">Membrane</keyword>
<name>A0A6G6ABY0_9VIRU</name>
<sequence>MSVVNIFVLVIYIILIFYLDEIFALKSRYYIFKYIYIKKYNNKMILDNFPKVLWINLQRSSKRKEYMESLLNKYEIDNLRIQAIDGLVAEELDSVCFKNISISNQENACSCSHLLAIKYFLEKMEDERIIIFEDDVSFEFLRLIPFNWSEFESNLPSDYYVVQLAITKDFGSVNNILVSTDTKSKYYCSTAYIITRLGAQNIINKYFCPETDKINLRDQKNCTADAIISDSGKTFSIPIFTYLTTDSTIHPNHLPIHTKSKIQQQKLWIMTSRQKQFDKNKYFHQFAK</sequence>